<evidence type="ECO:0000259" key="4">
    <source>
        <dbReference type="Pfam" id="PF08125"/>
    </source>
</evidence>
<feature type="domain" description="Mannitol dehydrogenase N-terminal" evidence="3">
    <location>
        <begin position="29"/>
        <end position="279"/>
    </location>
</feature>
<name>A0A2G6KHI2_9BACT</name>
<feature type="domain" description="Mannitol dehydrogenase C-terminal" evidence="4">
    <location>
        <begin position="290"/>
        <end position="475"/>
    </location>
</feature>
<dbReference type="InterPro" id="IPR013118">
    <property type="entry name" value="Mannitol_DH_C"/>
</dbReference>
<evidence type="ECO:0000313" key="5">
    <source>
        <dbReference type="EMBL" id="PIE35095.1"/>
    </source>
</evidence>
<dbReference type="AlphaFoldDB" id="A0A2G6KHI2"/>
<dbReference type="PROSITE" id="PS00974">
    <property type="entry name" value="MANNITOL_DHGENASE"/>
    <property type="match status" value="1"/>
</dbReference>
<dbReference type="GO" id="GO:0019594">
    <property type="term" value="P:mannitol metabolic process"/>
    <property type="evidence" value="ECO:0007669"/>
    <property type="project" value="InterPro"/>
</dbReference>
<dbReference type="PANTHER" id="PTHR43362:SF1">
    <property type="entry name" value="MANNITOL DEHYDROGENASE 2-RELATED"/>
    <property type="match status" value="1"/>
</dbReference>
<protein>
    <submittedName>
        <fullName evidence="5">Mannitol dehydrogenase</fullName>
    </submittedName>
</protein>
<dbReference type="Gene3D" id="3.40.50.720">
    <property type="entry name" value="NAD(P)-binding Rossmann-like Domain"/>
    <property type="match status" value="1"/>
</dbReference>
<keyword evidence="2" id="KW-0520">NAD</keyword>
<dbReference type="Pfam" id="PF08125">
    <property type="entry name" value="Mannitol_dh_C"/>
    <property type="match status" value="1"/>
</dbReference>
<evidence type="ECO:0000313" key="6">
    <source>
        <dbReference type="Proteomes" id="UP000230821"/>
    </source>
</evidence>
<keyword evidence="1" id="KW-0560">Oxidoreductase</keyword>
<dbReference type="GO" id="GO:0046029">
    <property type="term" value="F:mannitol dehydrogenase activity"/>
    <property type="evidence" value="ECO:0007669"/>
    <property type="project" value="TreeGrafter"/>
</dbReference>
<reference evidence="5 6" key="1">
    <citation type="submission" date="2017-10" db="EMBL/GenBank/DDBJ databases">
        <title>Novel microbial diversity and functional potential in the marine mammal oral microbiome.</title>
        <authorList>
            <person name="Dudek N.K."/>
            <person name="Sun C.L."/>
            <person name="Burstein D."/>
            <person name="Kantor R.S."/>
            <person name="Aliaga Goltsman D.S."/>
            <person name="Bik E.M."/>
            <person name="Thomas B.C."/>
            <person name="Banfield J.F."/>
            <person name="Relman D.A."/>
        </authorList>
    </citation>
    <scope>NUCLEOTIDE SEQUENCE [LARGE SCALE GENOMIC DNA]</scope>
    <source>
        <strain evidence="5">DOLJORAL78_47_16</strain>
    </source>
</reference>
<evidence type="ECO:0000256" key="2">
    <source>
        <dbReference type="ARBA" id="ARBA00023027"/>
    </source>
</evidence>
<evidence type="ECO:0000259" key="3">
    <source>
        <dbReference type="Pfam" id="PF01232"/>
    </source>
</evidence>
<comment type="caution">
    <text evidence="5">The sequence shown here is derived from an EMBL/GenBank/DDBJ whole genome shotgun (WGS) entry which is preliminary data.</text>
</comment>
<gene>
    <name evidence="5" type="ORF">CSA56_05480</name>
</gene>
<dbReference type="PANTHER" id="PTHR43362">
    <property type="entry name" value="MANNITOL DEHYDROGENASE DSF1-RELATED"/>
    <property type="match status" value="1"/>
</dbReference>
<dbReference type="EMBL" id="PDSK01000063">
    <property type="protein sequence ID" value="PIE35095.1"/>
    <property type="molecule type" value="Genomic_DNA"/>
</dbReference>
<evidence type="ECO:0000256" key="1">
    <source>
        <dbReference type="ARBA" id="ARBA00023002"/>
    </source>
</evidence>
<proteinExistence type="predicted"/>
<dbReference type="InterPro" id="IPR050988">
    <property type="entry name" value="Mannitol_DH/Oxidoreductase"/>
</dbReference>
<sequence>MKILNNDLLPALSGKLTLPEFDRETLTSSIVHIGVGNFHRAHQAYFLQQLMEKTGETHWGIYGVGVLDQDKKLSEALNAQDCLYTLCEKSDTEVAKDVVVGSILCHSILSEKRQEIIEKIVHPGTTLVTFTVTEGGYNIDDTTGEFLLDNPMIQADLANPSAPKTFYGLLYEALRQRRAAGIDPPDLLSCDNVEMNGSVLKKGLMAYTQQIDPEMARWMEEYVAFPNAMVDRITPVTSGTDREYVAQQYDYADNCPVPCEPFILWVIEDTFNRKRPAFETLEHVVLVSEVRPYEKMKMRLLNAGHVVFAHMALMEGHEFACDFMNAAPFDPAIETMMREEALPCVGDVQKIDVNDFLNNTLLRFKNRAIKDQTSRLANFTSERTPKFILPTIADNILREGKMSPLLTIGTAGWCYYLSKNEGVVDKIAVELVEKAQRAVAGESRVFVQELEAIFPEVLRQNEPFLALFDKALSAIKTQGPATALTSFLNEYY</sequence>
<dbReference type="InterPro" id="IPR008927">
    <property type="entry name" value="6-PGluconate_DH-like_C_sf"/>
</dbReference>
<dbReference type="InterPro" id="IPR036291">
    <property type="entry name" value="NAD(P)-bd_dom_sf"/>
</dbReference>
<dbReference type="Pfam" id="PF01232">
    <property type="entry name" value="Mannitol_dh"/>
    <property type="match status" value="1"/>
</dbReference>
<accession>A0A2G6KHI2</accession>
<dbReference type="SUPFAM" id="SSF48179">
    <property type="entry name" value="6-phosphogluconate dehydrogenase C-terminal domain-like"/>
    <property type="match status" value="1"/>
</dbReference>
<dbReference type="SUPFAM" id="SSF51735">
    <property type="entry name" value="NAD(P)-binding Rossmann-fold domains"/>
    <property type="match status" value="1"/>
</dbReference>
<dbReference type="InterPro" id="IPR013131">
    <property type="entry name" value="Mannitol_DH_N"/>
</dbReference>
<organism evidence="5 6">
    <name type="scientific">candidate division KSB3 bacterium</name>
    <dbReference type="NCBI Taxonomy" id="2044937"/>
    <lineage>
        <taxon>Bacteria</taxon>
        <taxon>candidate division KSB3</taxon>
    </lineage>
</organism>
<dbReference type="Gene3D" id="1.10.1040.10">
    <property type="entry name" value="N-(1-d-carboxylethyl)-l-norvaline Dehydrogenase, domain 2"/>
    <property type="match status" value="1"/>
</dbReference>
<dbReference type="InterPro" id="IPR013328">
    <property type="entry name" value="6PGD_dom2"/>
</dbReference>
<dbReference type="Proteomes" id="UP000230821">
    <property type="component" value="Unassembled WGS sequence"/>
</dbReference>
<dbReference type="PRINTS" id="PR00084">
    <property type="entry name" value="MTLDHDRGNASE"/>
</dbReference>
<dbReference type="InterPro" id="IPR023027">
    <property type="entry name" value="Mannitol_DH_CS"/>
</dbReference>
<dbReference type="InterPro" id="IPR000669">
    <property type="entry name" value="Mannitol_DH"/>
</dbReference>